<evidence type="ECO:0000256" key="1">
    <source>
        <dbReference type="ARBA" id="ARBA00006756"/>
    </source>
</evidence>
<dbReference type="Gene3D" id="1.20.1280.170">
    <property type="entry name" value="Exocyst complex component Exo70"/>
    <property type="match status" value="1"/>
</dbReference>
<feature type="domain" description="Exocyst complex subunit Exo70 C-terminal" evidence="6">
    <location>
        <begin position="295"/>
        <end position="663"/>
    </location>
</feature>
<feature type="region of interest" description="Disordered" evidence="5">
    <location>
        <begin position="1"/>
        <end position="25"/>
    </location>
</feature>
<sequence length="682" mass="77440">MMQRNKEGDGHSAKSNIGSRAMGSKGEVQMLMSRSKLMYESMKKSQVLTDSIVNILGSFDRRLSSVETDMRPMQIQTHAFRRANQNIDLALEATKTMLNQFDVSHQMEDKLLEGPKDDLGGFLSAVNQLHTNVEFLKQNQSFKATSFALDHANGLLSKSMTQLIEEFKNLFNEHSKPVESTYLTESLLNENQQVGSPQSHRNSEDVTLLTSSTHNDNTNDHQVLPDLILPDVIPRLCEMVQWMVAAGHQEQCLKTYRDVRTPILDQSLQNLGVEKLSKEEVQKMEWETLEGKIISWNHHMHFVVKLLFVAEYKICDQIWSELTSQKEKCFFAITHSSMHTLISFGEAITTCKKSPEKLFVLLDMYETMSDLEPQIKSLFQGESAAEIRNASELLLKHLAQATKDTFNDFADAVEKDAMKTTVADGTVHPLTSYVVNYIKFMVDYQDTLNKLFGEEDIGDKTSSHLASVVIRIMSILQTNLDGKSKLYKDPALTQFFLMNNIHYMVKSVRRSEVKEMLGDDWLQRHRRIVQQHATSYQRIAWNKALSYITGSALMSSSSISLSSGVSGSGLIGGTGDNGGVSKTQLKERLKHFNSILEDLHRTQMQWIIWDSDLRDAVRLQVAEVLLPAYRSFIKRYSSVLTSDTGHSNKYMKYSPEDLESLLGEFFEGKIITEHQKGFLNGR</sequence>
<dbReference type="EMBL" id="OZ019903">
    <property type="protein sequence ID" value="CAK9196533.1"/>
    <property type="molecule type" value="Genomic_DNA"/>
</dbReference>
<feature type="compositionally biased region" description="Basic and acidic residues" evidence="5">
    <location>
        <begin position="1"/>
        <end position="12"/>
    </location>
</feature>
<dbReference type="InterPro" id="IPR004140">
    <property type="entry name" value="Exo70"/>
</dbReference>
<dbReference type="PANTHER" id="PTHR12542">
    <property type="entry name" value="EXOCYST COMPLEX PROTEIN EXO70"/>
    <property type="match status" value="1"/>
</dbReference>
<evidence type="ECO:0000313" key="7">
    <source>
        <dbReference type="EMBL" id="CAK9196533.1"/>
    </source>
</evidence>
<reference evidence="7" key="1">
    <citation type="submission" date="2024-02" db="EMBL/GenBank/DDBJ databases">
        <authorList>
            <consortium name="ELIXIR-Norway"/>
            <consortium name="Elixir Norway"/>
        </authorList>
    </citation>
    <scope>NUCLEOTIDE SEQUENCE</scope>
</reference>
<dbReference type="PANTHER" id="PTHR12542:SF41">
    <property type="entry name" value="EXOCYST COMPLEX COMPONENT 7"/>
    <property type="match status" value="1"/>
</dbReference>
<gene>
    <name evidence="7" type="ORF">CSSPTR1EN2_LOCUS3521</name>
</gene>
<accession>A0ABP0TH45</accession>
<dbReference type="Proteomes" id="UP001497512">
    <property type="component" value="Chromosome 11"/>
</dbReference>
<evidence type="ECO:0000256" key="4">
    <source>
        <dbReference type="RuleBase" id="RU365026"/>
    </source>
</evidence>
<dbReference type="SUPFAM" id="SSF74788">
    <property type="entry name" value="Cullin repeat-like"/>
    <property type="match status" value="1"/>
</dbReference>
<keyword evidence="4" id="KW-0653">Protein transport</keyword>
<keyword evidence="2 4" id="KW-0813">Transport</keyword>
<evidence type="ECO:0000313" key="8">
    <source>
        <dbReference type="Proteomes" id="UP001497512"/>
    </source>
</evidence>
<organism evidence="7 8">
    <name type="scientific">Sphagnum troendelagicum</name>
    <dbReference type="NCBI Taxonomy" id="128251"/>
    <lineage>
        <taxon>Eukaryota</taxon>
        <taxon>Viridiplantae</taxon>
        <taxon>Streptophyta</taxon>
        <taxon>Embryophyta</taxon>
        <taxon>Bryophyta</taxon>
        <taxon>Sphagnophytina</taxon>
        <taxon>Sphagnopsida</taxon>
        <taxon>Sphagnales</taxon>
        <taxon>Sphagnaceae</taxon>
        <taxon>Sphagnum</taxon>
    </lineage>
</organism>
<evidence type="ECO:0000256" key="3">
    <source>
        <dbReference type="ARBA" id="ARBA00022483"/>
    </source>
</evidence>
<evidence type="ECO:0000256" key="2">
    <source>
        <dbReference type="ARBA" id="ARBA00022448"/>
    </source>
</evidence>
<evidence type="ECO:0000259" key="6">
    <source>
        <dbReference type="Pfam" id="PF03081"/>
    </source>
</evidence>
<dbReference type="Pfam" id="PF20669">
    <property type="entry name" value="Exo70_N"/>
    <property type="match status" value="1"/>
</dbReference>
<comment type="function">
    <text evidence="4">Component of the exocyst complex.</text>
</comment>
<dbReference type="InterPro" id="IPR046364">
    <property type="entry name" value="Exo70_C"/>
</dbReference>
<keyword evidence="3 4" id="KW-0268">Exocytosis</keyword>
<protein>
    <recommendedName>
        <fullName evidence="4">Exocyst subunit Exo70 family protein</fullName>
    </recommendedName>
</protein>
<proteinExistence type="inferred from homology"/>
<comment type="similarity">
    <text evidence="1 4">Belongs to the EXO70 family.</text>
</comment>
<keyword evidence="8" id="KW-1185">Reference proteome</keyword>
<evidence type="ECO:0000256" key="5">
    <source>
        <dbReference type="SAM" id="MobiDB-lite"/>
    </source>
</evidence>
<dbReference type="Pfam" id="PF03081">
    <property type="entry name" value="Exo70_C"/>
    <property type="match status" value="1"/>
</dbReference>
<name>A0ABP0TH45_9BRYO</name>
<dbReference type="InterPro" id="IPR016159">
    <property type="entry name" value="Cullin_repeat-like_dom_sf"/>
</dbReference>